<dbReference type="EMBL" id="BSDS01000002">
    <property type="protein sequence ID" value="GLI39497.1"/>
    <property type="molecule type" value="Genomic_DNA"/>
</dbReference>
<accession>A0A9W6G352</accession>
<gene>
    <name evidence="3" type="ORF">GHYDROH2_29980</name>
</gene>
<dbReference type="InterPro" id="IPR018547">
    <property type="entry name" value="AbiEi_C"/>
</dbReference>
<organism evidence="3 4">
    <name type="scientific">Geobacter hydrogenophilus</name>
    <dbReference type="NCBI Taxonomy" id="40983"/>
    <lineage>
        <taxon>Bacteria</taxon>
        <taxon>Pseudomonadati</taxon>
        <taxon>Thermodesulfobacteriota</taxon>
        <taxon>Desulfuromonadia</taxon>
        <taxon>Geobacterales</taxon>
        <taxon>Geobacteraceae</taxon>
        <taxon>Geobacter</taxon>
    </lineage>
</organism>
<sequence>MLVSHYIDDLLAQGIYCFSGVEAAAALGSGVIATRAALRRLRHKGKIAMPLRGFYVIVTPEYRKLGCLPANHFIPALMTHLEEPYYAGLLTAAEHHGAAHHHPQTFQVVVQRSRPGITCGGVRIDFIVRKNVAAMPTMDFKTDRGYLKVSTPEVTAFDLAGYPHHAGGLDNTATVLTELAESLDAMKLVAIAELSPVAWSQRLGYLLEVIGESALAEGLAEYINTRKPVPVPLSSSQPHKGVRQVVRWRLLPNDTVEPEL</sequence>
<dbReference type="AlphaFoldDB" id="A0A9W6G352"/>
<reference evidence="3" key="1">
    <citation type="submission" date="2022-12" db="EMBL/GenBank/DDBJ databases">
        <title>Reference genome sequencing for broad-spectrum identification of bacterial and archaeal isolates by mass spectrometry.</title>
        <authorList>
            <person name="Sekiguchi Y."/>
            <person name="Tourlousse D.M."/>
        </authorList>
    </citation>
    <scope>NUCLEOTIDE SEQUENCE</scope>
    <source>
        <strain evidence="3">H2</strain>
    </source>
</reference>
<dbReference type="Pfam" id="PF13338">
    <property type="entry name" value="AbiEi_4"/>
    <property type="match status" value="1"/>
</dbReference>
<evidence type="ECO:0000259" key="2">
    <source>
        <dbReference type="Pfam" id="PF13338"/>
    </source>
</evidence>
<keyword evidence="4" id="KW-1185">Reference proteome</keyword>
<dbReference type="Pfam" id="PF09407">
    <property type="entry name" value="AbiEi_1"/>
    <property type="match status" value="1"/>
</dbReference>
<feature type="domain" description="AbiEi antitoxin C-terminal" evidence="1">
    <location>
        <begin position="67"/>
        <end position="208"/>
    </location>
</feature>
<name>A0A9W6G352_9BACT</name>
<protein>
    <recommendedName>
        <fullName evidence="5">AbiEi antitoxin C-terminal domain-containing protein</fullName>
    </recommendedName>
</protein>
<feature type="domain" description="AbiEi antitoxin N-terminal" evidence="2">
    <location>
        <begin position="7"/>
        <end position="57"/>
    </location>
</feature>
<evidence type="ECO:0000313" key="3">
    <source>
        <dbReference type="EMBL" id="GLI39497.1"/>
    </source>
</evidence>
<proteinExistence type="predicted"/>
<comment type="caution">
    <text evidence="3">The sequence shown here is derived from an EMBL/GenBank/DDBJ whole genome shotgun (WGS) entry which is preliminary data.</text>
</comment>
<evidence type="ECO:0008006" key="5">
    <source>
        <dbReference type="Google" id="ProtNLM"/>
    </source>
</evidence>
<evidence type="ECO:0000313" key="4">
    <source>
        <dbReference type="Proteomes" id="UP001144352"/>
    </source>
</evidence>
<dbReference type="Proteomes" id="UP001144352">
    <property type="component" value="Unassembled WGS sequence"/>
</dbReference>
<dbReference type="RefSeq" id="WP_214187434.1">
    <property type="nucleotide sequence ID" value="NZ_BSDS01000002.1"/>
</dbReference>
<evidence type="ECO:0000259" key="1">
    <source>
        <dbReference type="Pfam" id="PF09407"/>
    </source>
</evidence>
<dbReference type="InterPro" id="IPR025159">
    <property type="entry name" value="AbiEi_N"/>
</dbReference>